<protein>
    <recommendedName>
        <fullName evidence="8">RING-type domain-containing protein</fullName>
    </recommendedName>
</protein>
<keyword evidence="1" id="KW-0479">Metal-binding</keyword>
<evidence type="ECO:0000259" key="8">
    <source>
        <dbReference type="PROSITE" id="PS50089"/>
    </source>
</evidence>
<dbReference type="PROSITE" id="PS50089">
    <property type="entry name" value="ZF_RING_2"/>
    <property type="match status" value="1"/>
</dbReference>
<dbReference type="InterPro" id="IPR001841">
    <property type="entry name" value="Znf_RING"/>
</dbReference>
<dbReference type="SUPFAM" id="SSF48403">
    <property type="entry name" value="Ankyrin repeat"/>
    <property type="match status" value="1"/>
</dbReference>
<dbReference type="InterPro" id="IPR017907">
    <property type="entry name" value="Znf_RING_CS"/>
</dbReference>
<accession>A0AAD5H3S9</accession>
<dbReference type="Proteomes" id="UP001205105">
    <property type="component" value="Unassembled WGS sequence"/>
</dbReference>
<keyword evidence="4" id="KW-0862">Zinc</keyword>
<evidence type="ECO:0000256" key="4">
    <source>
        <dbReference type="ARBA" id="ARBA00022833"/>
    </source>
</evidence>
<evidence type="ECO:0000256" key="3">
    <source>
        <dbReference type="ARBA" id="ARBA00022771"/>
    </source>
</evidence>
<evidence type="ECO:0000256" key="5">
    <source>
        <dbReference type="ARBA" id="ARBA00023043"/>
    </source>
</evidence>
<dbReference type="InterPro" id="IPR050745">
    <property type="entry name" value="Multifunctional_regulatory"/>
</dbReference>
<comment type="caution">
    <text evidence="9">The sequence shown here is derived from an EMBL/GenBank/DDBJ whole genome shotgun (WGS) entry which is preliminary data.</text>
</comment>
<evidence type="ECO:0000256" key="1">
    <source>
        <dbReference type="ARBA" id="ARBA00022723"/>
    </source>
</evidence>
<dbReference type="InterPro" id="IPR036770">
    <property type="entry name" value="Ankyrin_rpt-contain_sf"/>
</dbReference>
<reference evidence="9" key="1">
    <citation type="submission" date="2020-11" db="EMBL/GenBank/DDBJ databases">
        <title>Chlorella ohadii genome sequencing and assembly.</title>
        <authorList>
            <person name="Murik O."/>
            <person name="Treves H."/>
            <person name="Kedem I."/>
            <person name="Shotland Y."/>
            <person name="Kaplan A."/>
        </authorList>
    </citation>
    <scope>NUCLEOTIDE SEQUENCE</scope>
    <source>
        <strain evidence="9">1</strain>
    </source>
</reference>
<dbReference type="Gene3D" id="1.25.40.20">
    <property type="entry name" value="Ankyrin repeat-containing domain"/>
    <property type="match status" value="1"/>
</dbReference>
<keyword evidence="2" id="KW-0677">Repeat</keyword>
<evidence type="ECO:0000256" key="7">
    <source>
        <dbReference type="SAM" id="MobiDB-lite"/>
    </source>
</evidence>
<dbReference type="Gene3D" id="3.30.40.10">
    <property type="entry name" value="Zinc/RING finger domain, C3HC4 (zinc finger)"/>
    <property type="match status" value="1"/>
</dbReference>
<keyword evidence="10" id="KW-1185">Reference proteome</keyword>
<dbReference type="PANTHER" id="PTHR24189:SF50">
    <property type="entry name" value="ANKYRIN REPEAT AND SOCS BOX PROTEIN 2"/>
    <property type="match status" value="1"/>
</dbReference>
<dbReference type="SMART" id="SM00184">
    <property type="entry name" value="RING"/>
    <property type="match status" value="1"/>
</dbReference>
<dbReference type="CDD" id="cd16449">
    <property type="entry name" value="RING-HC"/>
    <property type="match status" value="1"/>
</dbReference>
<dbReference type="InterPro" id="IPR013083">
    <property type="entry name" value="Znf_RING/FYVE/PHD"/>
</dbReference>
<evidence type="ECO:0000256" key="6">
    <source>
        <dbReference type="PROSITE-ProRule" id="PRU00175"/>
    </source>
</evidence>
<keyword evidence="3 6" id="KW-0863">Zinc-finger</keyword>
<keyword evidence="5" id="KW-0040">ANK repeat</keyword>
<evidence type="ECO:0000313" key="9">
    <source>
        <dbReference type="EMBL" id="KAI7839778.1"/>
    </source>
</evidence>
<dbReference type="PROSITE" id="PS00518">
    <property type="entry name" value="ZF_RING_1"/>
    <property type="match status" value="1"/>
</dbReference>
<dbReference type="PANTHER" id="PTHR24189">
    <property type="entry name" value="MYOTROPHIN"/>
    <property type="match status" value="1"/>
</dbReference>
<evidence type="ECO:0000313" key="10">
    <source>
        <dbReference type="Proteomes" id="UP001205105"/>
    </source>
</evidence>
<feature type="region of interest" description="Disordered" evidence="7">
    <location>
        <begin position="139"/>
        <end position="161"/>
    </location>
</feature>
<evidence type="ECO:0000256" key="2">
    <source>
        <dbReference type="ARBA" id="ARBA00022737"/>
    </source>
</evidence>
<organism evidence="9 10">
    <name type="scientific">Chlorella ohadii</name>
    <dbReference type="NCBI Taxonomy" id="2649997"/>
    <lineage>
        <taxon>Eukaryota</taxon>
        <taxon>Viridiplantae</taxon>
        <taxon>Chlorophyta</taxon>
        <taxon>core chlorophytes</taxon>
        <taxon>Trebouxiophyceae</taxon>
        <taxon>Chlorellales</taxon>
        <taxon>Chlorellaceae</taxon>
        <taxon>Chlorella clade</taxon>
        <taxon>Chlorella</taxon>
    </lineage>
</organism>
<proteinExistence type="predicted"/>
<feature type="domain" description="RING-type" evidence="8">
    <location>
        <begin position="195"/>
        <end position="230"/>
    </location>
</feature>
<gene>
    <name evidence="9" type="ORF">COHA_006578</name>
</gene>
<dbReference type="GO" id="GO:0008270">
    <property type="term" value="F:zinc ion binding"/>
    <property type="evidence" value="ECO:0007669"/>
    <property type="project" value="UniProtKB-KW"/>
</dbReference>
<dbReference type="AlphaFoldDB" id="A0AAD5H3S9"/>
<dbReference type="SUPFAM" id="SSF57850">
    <property type="entry name" value="RING/U-box"/>
    <property type="match status" value="1"/>
</dbReference>
<dbReference type="EMBL" id="JADXDR010000095">
    <property type="protein sequence ID" value="KAI7839778.1"/>
    <property type="molecule type" value="Genomic_DNA"/>
</dbReference>
<name>A0AAD5H3S9_9CHLO</name>
<sequence length="244" mass="24694">MQPAWDGVPAILQALLAGGADPNAKDALSYTPLHTVARFSRAAVAAAAIPALVAAGGDVRSKDSDGDQPLHGAIKRSWDSKDAAVAAAALIAAGADPQAPDGQGRLPVELALEPQCGPQCAELLRVLLGEAAEEAAASGAGPSKAAGQAAANGAGPSNSSRSGVQQVLKLAAAAIRQLAKGKRPAEPAQPAARECPVCLEPGACMTGPCGHLVCEGCATKDQVIMKCPVCCKKRKLKDFYKVFF</sequence>